<feature type="transmembrane region" description="Helical" evidence="14">
    <location>
        <begin position="1147"/>
        <end position="1169"/>
    </location>
</feature>
<dbReference type="SUPFAM" id="SSF81653">
    <property type="entry name" value="Calcium ATPase, transduction domain A"/>
    <property type="match status" value="1"/>
</dbReference>
<feature type="transmembrane region" description="Helical" evidence="14">
    <location>
        <begin position="231"/>
        <end position="249"/>
    </location>
</feature>
<keyword evidence="5" id="KW-0479">Metal-binding</keyword>
<evidence type="ECO:0000256" key="10">
    <source>
        <dbReference type="ARBA" id="ARBA00022967"/>
    </source>
</evidence>
<dbReference type="GO" id="GO:0019829">
    <property type="term" value="F:ATPase-coupled monoatomic cation transmembrane transporter activity"/>
    <property type="evidence" value="ECO:0007669"/>
    <property type="project" value="TreeGrafter"/>
</dbReference>
<feature type="transmembrane region" description="Helical" evidence="14">
    <location>
        <begin position="34"/>
        <end position="54"/>
    </location>
</feature>
<dbReference type="CDD" id="cd07543">
    <property type="entry name" value="P-type_ATPase_cation"/>
    <property type="match status" value="1"/>
</dbReference>
<evidence type="ECO:0000256" key="5">
    <source>
        <dbReference type="ARBA" id="ARBA00022723"/>
    </source>
</evidence>
<dbReference type="Gene3D" id="3.40.1110.10">
    <property type="entry name" value="Calcium-transporting ATPase, cytoplasmic domain N"/>
    <property type="match status" value="1"/>
</dbReference>
<dbReference type="InterPro" id="IPR044492">
    <property type="entry name" value="P_typ_ATPase_HD_dom"/>
</dbReference>
<dbReference type="Pfam" id="PF00122">
    <property type="entry name" value="E1-E2_ATPase"/>
    <property type="match status" value="1"/>
</dbReference>
<reference evidence="17" key="1">
    <citation type="submission" date="2021-02" db="EMBL/GenBank/DDBJ databases">
        <authorList>
            <person name="Nowell W R."/>
        </authorList>
    </citation>
    <scope>NUCLEOTIDE SEQUENCE</scope>
</reference>
<dbReference type="SFLD" id="SFLDG00002">
    <property type="entry name" value="C1.7:_P-type_atpase_like"/>
    <property type="match status" value="1"/>
</dbReference>
<dbReference type="PANTHER" id="PTHR45630">
    <property type="entry name" value="CATION-TRANSPORTING ATPASE-RELATED"/>
    <property type="match status" value="1"/>
</dbReference>
<dbReference type="InterPro" id="IPR057255">
    <property type="entry name" value="2TM_P5A-ATPase"/>
</dbReference>
<dbReference type="Pfam" id="PF23143">
    <property type="entry name" value="2TM_P5A-ATPase"/>
    <property type="match status" value="1"/>
</dbReference>
<dbReference type="FunFam" id="3.40.50.1000:FF:000056">
    <property type="entry name" value="Cation-transporting ATPase"/>
    <property type="match status" value="1"/>
</dbReference>
<feature type="transmembrane region" description="Helical" evidence="14">
    <location>
        <begin position="205"/>
        <end position="225"/>
    </location>
</feature>
<organism evidence="17 19">
    <name type="scientific">Rotaria magnacalcarata</name>
    <dbReference type="NCBI Taxonomy" id="392030"/>
    <lineage>
        <taxon>Eukaryota</taxon>
        <taxon>Metazoa</taxon>
        <taxon>Spiralia</taxon>
        <taxon>Gnathifera</taxon>
        <taxon>Rotifera</taxon>
        <taxon>Eurotatoria</taxon>
        <taxon>Bdelloidea</taxon>
        <taxon>Philodinida</taxon>
        <taxon>Philodinidae</taxon>
        <taxon>Rotaria</taxon>
    </lineage>
</organism>
<dbReference type="GO" id="GO:0015662">
    <property type="term" value="F:P-type ion transporter activity"/>
    <property type="evidence" value="ECO:0007669"/>
    <property type="project" value="TreeGrafter"/>
</dbReference>
<dbReference type="SUPFAM" id="SSF81665">
    <property type="entry name" value="Calcium ATPase, transmembrane domain M"/>
    <property type="match status" value="1"/>
</dbReference>
<dbReference type="InterPro" id="IPR008250">
    <property type="entry name" value="ATPase_P-typ_transduc_dom_A_sf"/>
</dbReference>
<evidence type="ECO:0000256" key="13">
    <source>
        <dbReference type="SAM" id="Coils"/>
    </source>
</evidence>
<dbReference type="GO" id="GO:0006874">
    <property type="term" value="P:intracellular calcium ion homeostasis"/>
    <property type="evidence" value="ECO:0007669"/>
    <property type="project" value="TreeGrafter"/>
</dbReference>
<evidence type="ECO:0008006" key="20">
    <source>
        <dbReference type="Google" id="ProtNLM"/>
    </source>
</evidence>
<dbReference type="PROSITE" id="PS00154">
    <property type="entry name" value="ATPASE_E1_E2"/>
    <property type="match status" value="1"/>
</dbReference>
<evidence type="ECO:0000256" key="1">
    <source>
        <dbReference type="ARBA" id="ARBA00004477"/>
    </source>
</evidence>
<dbReference type="EMBL" id="CAJNOW010005798">
    <property type="protein sequence ID" value="CAF1464522.1"/>
    <property type="molecule type" value="Genomic_DNA"/>
</dbReference>
<feature type="domain" description="P-type ATPase A" evidence="15">
    <location>
        <begin position="267"/>
        <end position="393"/>
    </location>
</feature>
<dbReference type="InterPro" id="IPR047820">
    <property type="entry name" value="P5A-type_ATPase"/>
</dbReference>
<dbReference type="GO" id="GO:0046872">
    <property type="term" value="F:metal ion binding"/>
    <property type="evidence" value="ECO:0007669"/>
    <property type="project" value="UniProtKB-KW"/>
</dbReference>
<evidence type="ECO:0000256" key="8">
    <source>
        <dbReference type="ARBA" id="ARBA00022840"/>
    </source>
</evidence>
<accession>A0A815QKE0</accession>
<dbReference type="EMBL" id="CAJNOV010012437">
    <property type="protein sequence ID" value="CAF1485343.1"/>
    <property type="molecule type" value="Genomic_DNA"/>
</dbReference>
<feature type="domain" description="P5A-ATPase transmembrane helical hairpin" evidence="16">
    <location>
        <begin position="33"/>
        <end position="101"/>
    </location>
</feature>
<feature type="transmembrane region" description="Helical" evidence="14">
    <location>
        <begin position="413"/>
        <end position="432"/>
    </location>
</feature>
<comment type="subcellular location">
    <subcellularLocation>
        <location evidence="1">Endoplasmic reticulum membrane</location>
        <topology evidence="1">Multi-pass membrane protein</topology>
    </subcellularLocation>
</comment>
<dbReference type="InterPro" id="IPR023214">
    <property type="entry name" value="HAD_sf"/>
</dbReference>
<feature type="transmembrane region" description="Helical" evidence="14">
    <location>
        <begin position="66"/>
        <end position="89"/>
    </location>
</feature>
<dbReference type="InterPro" id="IPR001757">
    <property type="entry name" value="P_typ_ATPase"/>
</dbReference>
<evidence type="ECO:0000256" key="12">
    <source>
        <dbReference type="ARBA" id="ARBA00023136"/>
    </source>
</evidence>
<sequence>MTNSISTPRKPNVIGSVPYNDDIHSISLYCSKNYLLHLNIGPFFFLYILWFLIWTFHFGLGDYPELGMIITVIIAILQIITCLFCYWFVPIRAFMQCTPEKSPWKAELVVVKPTANNGYPEVVPLCHGKNPHDQRNHAWFVFQKCRYIYDESEKKTFQTIDYPLSNSFSSYLQSKGYQTQDELDQGVWNFGQNEMFIDIPNFVDLFIERATAPFFVFQVFCVLLWCLDEYWYYSLLTLFMLIVFEITLVQQQKRNMAMIRQMGNQPYKISVYRQRKWVKIDTTGILPGDLCSVLRNNENNPLPCDMLLLRGQCIVDESMLTGESIPQMKEPIESIDESTIFDLERHGKLHVLSAGTKIVQHTPPAKMQGGMKAGDNGCIAYALRTGFSTSQGKLLKTILYSVKRVTANNLETFLFILFLLIFAIIAASYVWIEGTKDPKRNRYKLFIECTLILTSVVPPELPIELSLAVNTSLIALVKLLIYCTEPFRIPFAGKVDICCFDKTGTLTSDDLVVEGVAGIQDSDDPIPLSNIDVQLPVKQVLLTCHALAFLEGDIIGDPLEKATLNALEWTVTRGDTVVPVKGRTGRWQIVQRFHFLSALKRMSVIAGHSSSHSNNETSYIVAVKGAPETLKSMFSTIPERYDEIYLRLSRQGARVLALGHRSLGVLSNQQLREQYPTRNSVECNLDFCGFVVLSCPLKPDSKAMIRELRHSSHHLTMITGDNPLTACHVAKELHFTRKTLLVLTEPSHDSEEWKWESVNKDTSLPIQPASVRNLTREYDLCVTGEGLIYLNNLPVAFLNAIMPHVKVFARVSPKQKEQVVIKLNNLGFVTLMCGDGTNDVAALKHAHVGVALLTGVAAKRVEKQHQENTTTIPAVVQPPVVATAAVPQPVLTSAESAKRDREQTKKRLEELYKQMDETEQTIVRLGDASIAAPFTSRTSTIQCVCHIIKQGRCTLVTTLQMFKILALNALILAYSLSVLYLDGIKFSDGQHTLQGLLLAGCFLFISRSKPLKTLARERPLPNIFNFYTLISVLGQFAVHLTALIYVVNEAHKRIPPKNEEFADLEAEFSPNLVNSTVYIMSITLQIATFAVNYQGYPFMESLRSNKPLLYSILFSFTLVLCLIFNLIPQLTEQFQIVLMPDDMRLIVFYVVMGDVILAYAIDRVLAFFLGQAKLKQY</sequence>
<dbReference type="InterPro" id="IPR059000">
    <property type="entry name" value="ATPase_P-type_domA"/>
</dbReference>
<evidence type="ECO:0000313" key="19">
    <source>
        <dbReference type="Proteomes" id="UP000663834"/>
    </source>
</evidence>
<dbReference type="InterPro" id="IPR023299">
    <property type="entry name" value="ATPase_P-typ_cyto_dom_N"/>
</dbReference>
<keyword evidence="6" id="KW-0547">Nucleotide-binding</keyword>
<feature type="coiled-coil region" evidence="13">
    <location>
        <begin position="891"/>
        <end position="928"/>
    </location>
</feature>
<feature type="transmembrane region" description="Helical" evidence="14">
    <location>
        <begin position="1026"/>
        <end position="1047"/>
    </location>
</feature>
<dbReference type="PRINTS" id="PR00119">
    <property type="entry name" value="CATATPASE"/>
</dbReference>
<evidence type="ECO:0000256" key="14">
    <source>
        <dbReference type="SAM" id="Phobius"/>
    </source>
</evidence>
<dbReference type="Gene3D" id="3.40.50.1000">
    <property type="entry name" value="HAD superfamily/HAD-like"/>
    <property type="match status" value="1"/>
</dbReference>
<dbReference type="PANTHER" id="PTHR45630:SF7">
    <property type="entry name" value="ENDOPLASMIC RETICULUM TRANSMEMBRANE HELIX TRANSLOCASE"/>
    <property type="match status" value="1"/>
</dbReference>
<keyword evidence="12 14" id="KW-0472">Membrane</keyword>
<name>A0A815QKE0_9BILA</name>
<evidence type="ECO:0000256" key="11">
    <source>
        <dbReference type="ARBA" id="ARBA00022989"/>
    </source>
</evidence>
<dbReference type="Proteomes" id="UP000663834">
    <property type="component" value="Unassembled WGS sequence"/>
</dbReference>
<dbReference type="InterPro" id="IPR023298">
    <property type="entry name" value="ATPase_P-typ_TM_dom_sf"/>
</dbReference>
<dbReference type="Pfam" id="PF13246">
    <property type="entry name" value="Cation_ATPase"/>
    <property type="match status" value="1"/>
</dbReference>
<evidence type="ECO:0000256" key="4">
    <source>
        <dbReference type="ARBA" id="ARBA00022692"/>
    </source>
</evidence>
<feature type="transmembrane region" description="Helical" evidence="14">
    <location>
        <begin position="1108"/>
        <end position="1127"/>
    </location>
</feature>
<evidence type="ECO:0000313" key="18">
    <source>
        <dbReference type="EMBL" id="CAF1485343.1"/>
    </source>
</evidence>
<dbReference type="SFLD" id="SFLDF00027">
    <property type="entry name" value="p-type_atpase"/>
    <property type="match status" value="1"/>
</dbReference>
<dbReference type="SUPFAM" id="SSF56784">
    <property type="entry name" value="HAD-like"/>
    <property type="match status" value="1"/>
</dbReference>
<evidence type="ECO:0000256" key="2">
    <source>
        <dbReference type="ARBA" id="ARBA00006000"/>
    </source>
</evidence>
<dbReference type="Gene3D" id="2.70.150.10">
    <property type="entry name" value="Calcium-transporting ATPase, cytoplasmic transduction domain A"/>
    <property type="match status" value="1"/>
</dbReference>
<dbReference type="Proteomes" id="UP000663855">
    <property type="component" value="Unassembled WGS sequence"/>
</dbReference>
<keyword evidence="4 14" id="KW-0812">Transmembrane</keyword>
<dbReference type="InterPro" id="IPR036412">
    <property type="entry name" value="HAD-like_sf"/>
</dbReference>
<proteinExistence type="inferred from homology"/>
<dbReference type="GO" id="GO:0005789">
    <property type="term" value="C:endoplasmic reticulum membrane"/>
    <property type="evidence" value="ECO:0007669"/>
    <property type="project" value="UniProtKB-SubCell"/>
</dbReference>
<dbReference type="SUPFAM" id="SSF81660">
    <property type="entry name" value="Metal cation-transporting ATPase, ATP-binding domain N"/>
    <property type="match status" value="1"/>
</dbReference>
<dbReference type="InterPro" id="IPR006544">
    <property type="entry name" value="P-type_TPase_V"/>
</dbReference>
<evidence type="ECO:0000313" key="17">
    <source>
        <dbReference type="EMBL" id="CAF1464522.1"/>
    </source>
</evidence>
<keyword evidence="7" id="KW-0256">Endoplasmic reticulum</keyword>
<dbReference type="NCBIfam" id="TIGR01494">
    <property type="entry name" value="ATPase_P-type"/>
    <property type="match status" value="2"/>
</dbReference>
<keyword evidence="13" id="KW-0175">Coiled coil</keyword>
<dbReference type="InterPro" id="IPR018303">
    <property type="entry name" value="ATPase_P-typ_P_site"/>
</dbReference>
<feature type="transmembrane region" description="Helical" evidence="14">
    <location>
        <begin position="1077"/>
        <end position="1096"/>
    </location>
</feature>
<evidence type="ECO:0000256" key="9">
    <source>
        <dbReference type="ARBA" id="ARBA00022842"/>
    </source>
</evidence>
<keyword evidence="9" id="KW-0460">Magnesium</keyword>
<keyword evidence="11 14" id="KW-1133">Transmembrane helix</keyword>
<dbReference type="SFLD" id="SFLDS00003">
    <property type="entry name" value="Haloacid_Dehalogenase"/>
    <property type="match status" value="1"/>
</dbReference>
<comment type="caution">
    <text evidence="17">The sequence shown here is derived from an EMBL/GenBank/DDBJ whole genome shotgun (WGS) entry which is preliminary data.</text>
</comment>
<dbReference type="GO" id="GO:0005524">
    <property type="term" value="F:ATP binding"/>
    <property type="evidence" value="ECO:0007669"/>
    <property type="project" value="UniProtKB-KW"/>
</dbReference>
<protein>
    <recommendedName>
        <fullName evidence="20">Cation-transporting ATPase 13A1</fullName>
    </recommendedName>
</protein>
<feature type="transmembrane region" description="Helical" evidence="14">
    <location>
        <begin position="964"/>
        <end position="983"/>
    </location>
</feature>
<evidence type="ECO:0000256" key="7">
    <source>
        <dbReference type="ARBA" id="ARBA00022824"/>
    </source>
</evidence>
<evidence type="ECO:0000256" key="6">
    <source>
        <dbReference type="ARBA" id="ARBA00022741"/>
    </source>
</evidence>
<evidence type="ECO:0000259" key="15">
    <source>
        <dbReference type="Pfam" id="PF00122"/>
    </source>
</evidence>
<dbReference type="AlphaFoldDB" id="A0A815QKE0"/>
<evidence type="ECO:0000259" key="16">
    <source>
        <dbReference type="Pfam" id="PF23143"/>
    </source>
</evidence>
<dbReference type="GO" id="GO:0016887">
    <property type="term" value="F:ATP hydrolysis activity"/>
    <property type="evidence" value="ECO:0007669"/>
    <property type="project" value="InterPro"/>
</dbReference>
<gene>
    <name evidence="18" type="ORF">CJN711_LOCUS26392</name>
    <name evidence="17" type="ORF">KQP761_LOCUS12713</name>
</gene>
<dbReference type="NCBIfam" id="TIGR01657">
    <property type="entry name" value="P-ATPase-V"/>
    <property type="match status" value="1"/>
</dbReference>
<comment type="similarity">
    <text evidence="2">Belongs to the cation transport ATPase (P-type) (TC 3.A.3) family. Type V subfamily.</text>
</comment>
<keyword evidence="8" id="KW-0067">ATP-binding</keyword>
<evidence type="ECO:0000256" key="3">
    <source>
        <dbReference type="ARBA" id="ARBA00022448"/>
    </source>
</evidence>
<dbReference type="OrthoDB" id="48943at2759"/>
<keyword evidence="3" id="KW-0813">Transport</keyword>
<keyword evidence="10" id="KW-1278">Translocase</keyword>